<organism evidence="5 6">
    <name type="scientific">Hymenobacter metallilatus</name>
    <dbReference type="NCBI Taxonomy" id="2493666"/>
    <lineage>
        <taxon>Bacteria</taxon>
        <taxon>Pseudomonadati</taxon>
        <taxon>Bacteroidota</taxon>
        <taxon>Cytophagia</taxon>
        <taxon>Cytophagales</taxon>
        <taxon>Hymenobacteraceae</taxon>
        <taxon>Hymenobacter</taxon>
    </lineage>
</organism>
<dbReference type="Pfam" id="PF12833">
    <property type="entry name" value="HTH_18"/>
    <property type="match status" value="1"/>
</dbReference>
<keyword evidence="2" id="KW-0238">DNA-binding</keyword>
<keyword evidence="1" id="KW-0805">Transcription regulation</keyword>
<evidence type="ECO:0000259" key="4">
    <source>
        <dbReference type="PROSITE" id="PS01124"/>
    </source>
</evidence>
<protein>
    <submittedName>
        <fullName evidence="5">AraC family transcriptional regulator</fullName>
    </submittedName>
</protein>
<gene>
    <name evidence="5" type="ORF">EI290_19495</name>
</gene>
<comment type="caution">
    <text evidence="5">The sequence shown here is derived from an EMBL/GenBank/DDBJ whole genome shotgun (WGS) entry which is preliminary data.</text>
</comment>
<dbReference type="InterPro" id="IPR009057">
    <property type="entry name" value="Homeodomain-like_sf"/>
</dbReference>
<keyword evidence="6" id="KW-1185">Reference proteome</keyword>
<dbReference type="Proteomes" id="UP000280066">
    <property type="component" value="Unassembled WGS sequence"/>
</dbReference>
<proteinExistence type="predicted"/>
<dbReference type="AlphaFoldDB" id="A0A428IYY9"/>
<dbReference type="EMBL" id="RWIS01000016">
    <property type="protein sequence ID" value="RSK24537.1"/>
    <property type="molecule type" value="Genomic_DNA"/>
</dbReference>
<name>A0A428IYY9_9BACT</name>
<evidence type="ECO:0000313" key="5">
    <source>
        <dbReference type="EMBL" id="RSK24537.1"/>
    </source>
</evidence>
<dbReference type="SMART" id="SM00342">
    <property type="entry name" value="HTH_ARAC"/>
    <property type="match status" value="1"/>
</dbReference>
<dbReference type="PANTHER" id="PTHR43280:SF31">
    <property type="entry name" value="TRANSCRIPTIONAL REGULATORY PROTEIN"/>
    <property type="match status" value="1"/>
</dbReference>
<evidence type="ECO:0000256" key="3">
    <source>
        <dbReference type="ARBA" id="ARBA00023163"/>
    </source>
</evidence>
<dbReference type="PROSITE" id="PS01124">
    <property type="entry name" value="HTH_ARAC_FAMILY_2"/>
    <property type="match status" value="1"/>
</dbReference>
<reference evidence="5 6" key="1">
    <citation type="submission" date="2018-12" db="EMBL/GenBank/DDBJ databases">
        <authorList>
            <person name="Feng G."/>
            <person name="Zhu H."/>
        </authorList>
    </citation>
    <scope>NUCLEOTIDE SEQUENCE [LARGE SCALE GENOMIC DNA]</scope>
    <source>
        <strain evidence="5 6">9PBR-2</strain>
    </source>
</reference>
<dbReference type="PANTHER" id="PTHR43280">
    <property type="entry name" value="ARAC-FAMILY TRANSCRIPTIONAL REGULATOR"/>
    <property type="match status" value="1"/>
</dbReference>
<evidence type="ECO:0000256" key="2">
    <source>
        <dbReference type="ARBA" id="ARBA00023125"/>
    </source>
</evidence>
<dbReference type="GO" id="GO:0043565">
    <property type="term" value="F:sequence-specific DNA binding"/>
    <property type="evidence" value="ECO:0007669"/>
    <property type="project" value="InterPro"/>
</dbReference>
<dbReference type="Gene3D" id="1.10.10.60">
    <property type="entry name" value="Homeodomain-like"/>
    <property type="match status" value="1"/>
</dbReference>
<dbReference type="OrthoDB" id="952277at2"/>
<dbReference type="SUPFAM" id="SSF46689">
    <property type="entry name" value="Homeodomain-like"/>
    <property type="match status" value="1"/>
</dbReference>
<feature type="domain" description="HTH araC/xylS-type" evidence="4">
    <location>
        <begin position="115"/>
        <end position="194"/>
    </location>
</feature>
<dbReference type="RefSeq" id="WP_052381938.1">
    <property type="nucleotide sequence ID" value="NZ_RWIS01000016.1"/>
</dbReference>
<dbReference type="InterPro" id="IPR018060">
    <property type="entry name" value="HTH_AraC"/>
</dbReference>
<sequence>MTQSATSTLPPPAAGAVRLSIRNMVCPRCLRVVQRELEKAGLVVDDVALGAANVRMADGSPLQEPVVQQALQAYGFALVEDPRDQLVEQVKALVVELIHYTPVELQPFHTYSHFISERVGRAYAYLSHQFSVREGLTLEKYIIRQKVERAKELLSYQDANVSSVAKQLGYSSAAHLTNQFRQVTGMSPSDFQALGPGSAGRLGLETLS</sequence>
<keyword evidence="3" id="KW-0804">Transcription</keyword>
<accession>A0A428IYY9</accession>
<evidence type="ECO:0000313" key="6">
    <source>
        <dbReference type="Proteomes" id="UP000280066"/>
    </source>
</evidence>
<dbReference type="Gene3D" id="3.30.70.100">
    <property type="match status" value="1"/>
</dbReference>
<dbReference type="GO" id="GO:0003700">
    <property type="term" value="F:DNA-binding transcription factor activity"/>
    <property type="evidence" value="ECO:0007669"/>
    <property type="project" value="InterPro"/>
</dbReference>
<evidence type="ECO:0000256" key="1">
    <source>
        <dbReference type="ARBA" id="ARBA00023015"/>
    </source>
</evidence>